<dbReference type="Proteomes" id="UP000708208">
    <property type="component" value="Unassembled WGS sequence"/>
</dbReference>
<organism evidence="1 2">
    <name type="scientific">Allacma fusca</name>
    <dbReference type="NCBI Taxonomy" id="39272"/>
    <lineage>
        <taxon>Eukaryota</taxon>
        <taxon>Metazoa</taxon>
        <taxon>Ecdysozoa</taxon>
        <taxon>Arthropoda</taxon>
        <taxon>Hexapoda</taxon>
        <taxon>Collembola</taxon>
        <taxon>Symphypleona</taxon>
        <taxon>Sminthuridae</taxon>
        <taxon>Allacma</taxon>
    </lineage>
</organism>
<name>A0A8J2PHA2_9HEXA</name>
<proteinExistence type="predicted"/>
<gene>
    <name evidence="1" type="ORF">AFUS01_LOCUS39866</name>
</gene>
<keyword evidence="2" id="KW-1185">Reference proteome</keyword>
<sequence length="18" mass="2025">MLTALCQPHTRENLQGRG</sequence>
<accession>A0A8J2PHA2</accession>
<reference evidence="1" key="1">
    <citation type="submission" date="2021-06" db="EMBL/GenBank/DDBJ databases">
        <authorList>
            <person name="Hodson N. C."/>
            <person name="Mongue J. A."/>
            <person name="Jaron S. K."/>
        </authorList>
    </citation>
    <scope>NUCLEOTIDE SEQUENCE</scope>
</reference>
<evidence type="ECO:0000313" key="2">
    <source>
        <dbReference type="Proteomes" id="UP000708208"/>
    </source>
</evidence>
<comment type="caution">
    <text evidence="1">The sequence shown here is derived from an EMBL/GenBank/DDBJ whole genome shotgun (WGS) entry which is preliminary data.</text>
</comment>
<evidence type="ECO:0000313" key="1">
    <source>
        <dbReference type="EMBL" id="CAG7830038.1"/>
    </source>
</evidence>
<protein>
    <submittedName>
        <fullName evidence="1">Uncharacterized protein</fullName>
    </submittedName>
</protein>
<feature type="non-terminal residue" evidence="1">
    <location>
        <position position="1"/>
    </location>
</feature>
<dbReference type="EMBL" id="CAJVCH010553935">
    <property type="protein sequence ID" value="CAG7830038.1"/>
    <property type="molecule type" value="Genomic_DNA"/>
</dbReference>
<dbReference type="AlphaFoldDB" id="A0A8J2PHA2"/>